<dbReference type="OrthoDB" id="6917259at2"/>
<accession>A0A1H7IY42</accession>
<dbReference type="Pfam" id="PF06527">
    <property type="entry name" value="TniQ"/>
    <property type="match status" value="1"/>
</dbReference>
<dbReference type="EMBL" id="FOBI01000002">
    <property type="protein sequence ID" value="SEK67453.1"/>
    <property type="molecule type" value="Genomic_DNA"/>
</dbReference>
<sequence length="587" mass="68111">MLLIRPYTKATDTLPNYLLRLTAANYYQNSMQLLRDEHYLLTNNRLPGKKIFFGNFNLDRVAKLANINADQLRELSFKHTFSTRCLAFGQEFLTKTINFSNVRVCPFCYQEQQSIPFANSLFAKTYCTEHSCLLLSIHPQTRRRLNWATHFLWRDASDWKPQELVNGICDAELAINEQLETLTRNKLVMADQVLDLAEYCDLLEFFARFHQLAHTSSCNSKYDFNTCRHYYAPAHYYLAKWPERYFELLEHFETHPMASSRLTGVRKCFRDLYDDLYSPENKNSGAYKLLKSRFEQYLKDHYSTGLLMSSLSIVSDEVKAESSYMSKEQISKILNCRVSRVNLYIREGLLSVSNSLINGTDLFQRKEVLKLKTQLNECLSLEQCARSLCISTYHLRQLLRSGVIKPLLIPSKNNRDWLVQITLIKKVINKLKSRADNKNDNTKNKSAVKRFTFAKFNLANLISEMLNGKIKFNFDLDKHNPLSLKQFTPHFEIADDKIEEYISPAEAVQQLGVNKNAIYDFIKLGYLNCDKIQVKRTPRPIKMIPKKSIDNFKSKYRLSSQLKKSSGKLTLVSGPRVDGCCVNLYSA</sequence>
<dbReference type="InterPro" id="IPR009492">
    <property type="entry name" value="TniQ"/>
</dbReference>
<dbReference type="Proteomes" id="UP000199297">
    <property type="component" value="Unassembled WGS sequence"/>
</dbReference>
<dbReference type="RefSeq" id="WP_085283797.1">
    <property type="nucleotide sequence ID" value="NZ_FOBI01000002.1"/>
</dbReference>
<evidence type="ECO:0000313" key="3">
    <source>
        <dbReference type="Proteomes" id="UP000199297"/>
    </source>
</evidence>
<feature type="domain" description="TniQ" evidence="1">
    <location>
        <begin position="4"/>
        <end position="134"/>
    </location>
</feature>
<dbReference type="AlphaFoldDB" id="A0A1H7IY42"/>
<proteinExistence type="predicted"/>
<evidence type="ECO:0000313" key="2">
    <source>
        <dbReference type="EMBL" id="SEK67453.1"/>
    </source>
</evidence>
<evidence type="ECO:0000259" key="1">
    <source>
        <dbReference type="Pfam" id="PF06527"/>
    </source>
</evidence>
<reference evidence="3" key="1">
    <citation type="submission" date="2016-10" db="EMBL/GenBank/DDBJ databases">
        <authorList>
            <person name="Varghese N."/>
            <person name="Submissions S."/>
        </authorList>
    </citation>
    <scope>NUCLEOTIDE SEQUENCE [LARGE SCALE GENOMIC DNA]</scope>
    <source>
        <strain evidence="3">CGMCC 1.9127</strain>
    </source>
</reference>
<organism evidence="2 3">
    <name type="scientific">Colwellia chukchiensis</name>
    <dbReference type="NCBI Taxonomy" id="641665"/>
    <lineage>
        <taxon>Bacteria</taxon>
        <taxon>Pseudomonadati</taxon>
        <taxon>Pseudomonadota</taxon>
        <taxon>Gammaproteobacteria</taxon>
        <taxon>Alteromonadales</taxon>
        <taxon>Colwelliaceae</taxon>
        <taxon>Colwellia</taxon>
    </lineage>
</organism>
<name>A0A1H7IY42_9GAMM</name>
<keyword evidence="3" id="KW-1185">Reference proteome</keyword>
<protein>
    <submittedName>
        <fullName evidence="2">TniQ protein</fullName>
    </submittedName>
</protein>
<gene>
    <name evidence="2" type="ORF">SAMN05216262_10288</name>
</gene>
<dbReference type="STRING" id="641665.GCA_002104455_01845"/>